<dbReference type="RefSeq" id="WP_210027517.1">
    <property type="nucleotide sequence ID" value="NZ_JAGINU010000001.1"/>
</dbReference>
<dbReference type="EMBL" id="JAGINU010000001">
    <property type="protein sequence ID" value="MBP2367382.1"/>
    <property type="molecule type" value="Genomic_DNA"/>
</dbReference>
<dbReference type="SMART" id="SM00421">
    <property type="entry name" value="HTH_LUXR"/>
    <property type="match status" value="1"/>
</dbReference>
<keyword evidence="6" id="KW-1185">Reference proteome</keyword>
<dbReference type="InterPro" id="IPR016032">
    <property type="entry name" value="Sig_transdc_resp-reg_C-effctor"/>
</dbReference>
<proteinExistence type="predicted"/>
<evidence type="ECO:0000259" key="4">
    <source>
        <dbReference type="PROSITE" id="PS50043"/>
    </source>
</evidence>
<feature type="domain" description="HTH luxR-type" evidence="4">
    <location>
        <begin position="927"/>
        <end position="992"/>
    </location>
</feature>
<evidence type="ECO:0000256" key="3">
    <source>
        <dbReference type="SAM" id="MobiDB-lite"/>
    </source>
</evidence>
<dbReference type="Pfam" id="PF13191">
    <property type="entry name" value="AAA_16"/>
    <property type="match status" value="1"/>
</dbReference>
<feature type="region of interest" description="Disordered" evidence="3">
    <location>
        <begin position="909"/>
        <end position="932"/>
    </location>
</feature>
<dbReference type="PROSITE" id="PS00622">
    <property type="entry name" value="HTH_LUXR_1"/>
    <property type="match status" value="1"/>
</dbReference>
<evidence type="ECO:0000256" key="1">
    <source>
        <dbReference type="ARBA" id="ARBA00022741"/>
    </source>
</evidence>
<accession>A0ABS4VTX7</accession>
<sequence>MTTTPARRAFHGRTAELELLGAALRRTAEQGASAVLLGGDAGVGKTRLVGEFGRLAATGGATVLTGRALDIADAPSFWPVVSALRDHVRAGSGPAARVFGEALDRLDGTNGVAGDRVGMLGELGALVGRAAHTAPVVLVVDDLHWSDRSTRDLFAYLLAGLATEPVLLVGTYRDDPGGGVPAALLPLATELRRHRSVTFRQVEPLSRGELAELLGIWVPDRPDLEPLVWRHSAGNVFLAEETVRAVLGGDPRGVPQTVRELVRAGTAGLSPAAHDVVRTVAAGVGVVEHVLLAAVLDRPGAELAVAVREAVDAGFVVVTGGDSYALRHGLMSEVVAGDLLPAERIELHGRYARALSGCDVPGTAARLAHHWQKAGHPAEALTAAVAAAEEAERLHGYAEAHRHWLRAATLPVPGAAAARGGYLERAAGAAELAGDHDSAVALLSERMADPDAPTGLEEAVLRARLGRYLMSAGQAGEAEEAYRRAATALPPGGGPVAAAVASDSGTPGPRADVMPVDPADAARAEVLAGYAAALLARADFVAARTVAQEALEPARRVGEPRVLASVLGVLGFGAAYTRDGEAGLEALSEAVAIAEATGDPATLGECLLRRAELLSGPLNALDDGVAAARAGAERMAELGLGRTASVSLRALAANGLFRKGAWDEGEQEVTLAWAAGPAGAEMIELRLARARLRMGRGDLDGSEQDLAAVELVAGSTGLPKLRLPLLILRAGLEMWRGRPEVAFAHVGAGLDVVESGIDDVWAVAPLLWHGARAYAEAVIAGRTPDAGGLRRLRRHRRELIDRADRSDPALRGVLATYEAMCTAEDARITAGAGPETWGDVADLLERLGQPYPTAYARLRSAEALLGGRRATGAAELARAAAGAQALRAAPLLAEIAAVARRARIVVPDLPSGNARPAPASSPPPSPVDDPLSTLTGRELEVLEVLAAGATNKEIAARLFIAPKTVAAHLARIFAKLGVTNRTQAAGVLRRHVPEPERAE</sequence>
<organism evidence="5 6">
    <name type="scientific">Pseudonocardia parietis</name>
    <dbReference type="NCBI Taxonomy" id="570936"/>
    <lineage>
        <taxon>Bacteria</taxon>
        <taxon>Bacillati</taxon>
        <taxon>Actinomycetota</taxon>
        <taxon>Actinomycetes</taxon>
        <taxon>Pseudonocardiales</taxon>
        <taxon>Pseudonocardiaceae</taxon>
        <taxon>Pseudonocardia</taxon>
    </lineage>
</organism>
<dbReference type="InterPro" id="IPR041664">
    <property type="entry name" value="AAA_16"/>
</dbReference>
<keyword evidence="1" id="KW-0547">Nucleotide-binding</keyword>
<protein>
    <submittedName>
        <fullName evidence="5">DNA-binding CsgD family transcriptional regulator/tetratricopeptide (TPR) repeat protein</fullName>
    </submittedName>
</protein>
<dbReference type="SUPFAM" id="SSF52540">
    <property type="entry name" value="P-loop containing nucleoside triphosphate hydrolases"/>
    <property type="match status" value="1"/>
</dbReference>
<dbReference type="PANTHER" id="PTHR16305:SF35">
    <property type="entry name" value="TRANSCRIPTIONAL ACTIVATOR DOMAIN"/>
    <property type="match status" value="1"/>
</dbReference>
<dbReference type="InterPro" id="IPR027417">
    <property type="entry name" value="P-loop_NTPase"/>
</dbReference>
<dbReference type="Gene3D" id="1.25.40.10">
    <property type="entry name" value="Tetratricopeptide repeat domain"/>
    <property type="match status" value="1"/>
</dbReference>
<name>A0ABS4VTX7_9PSEU</name>
<gene>
    <name evidence="5" type="ORF">JOF36_003078</name>
</gene>
<dbReference type="GO" id="GO:0003677">
    <property type="term" value="F:DNA binding"/>
    <property type="evidence" value="ECO:0007669"/>
    <property type="project" value="UniProtKB-KW"/>
</dbReference>
<dbReference type="Pfam" id="PF00196">
    <property type="entry name" value="GerE"/>
    <property type="match status" value="1"/>
</dbReference>
<dbReference type="InterPro" id="IPR036388">
    <property type="entry name" value="WH-like_DNA-bd_sf"/>
</dbReference>
<dbReference type="CDD" id="cd06170">
    <property type="entry name" value="LuxR_C_like"/>
    <property type="match status" value="1"/>
</dbReference>
<dbReference type="Proteomes" id="UP001519295">
    <property type="component" value="Unassembled WGS sequence"/>
</dbReference>
<dbReference type="SUPFAM" id="SSF46894">
    <property type="entry name" value="C-terminal effector domain of the bipartite response regulators"/>
    <property type="match status" value="1"/>
</dbReference>
<dbReference type="PROSITE" id="PS50043">
    <property type="entry name" value="HTH_LUXR_2"/>
    <property type="match status" value="1"/>
</dbReference>
<evidence type="ECO:0000313" key="5">
    <source>
        <dbReference type="EMBL" id="MBP2367382.1"/>
    </source>
</evidence>
<dbReference type="InterPro" id="IPR000792">
    <property type="entry name" value="Tscrpt_reg_LuxR_C"/>
</dbReference>
<evidence type="ECO:0000256" key="2">
    <source>
        <dbReference type="ARBA" id="ARBA00022840"/>
    </source>
</evidence>
<comment type="caution">
    <text evidence="5">The sequence shown here is derived from an EMBL/GenBank/DDBJ whole genome shotgun (WGS) entry which is preliminary data.</text>
</comment>
<keyword evidence="5" id="KW-0238">DNA-binding</keyword>
<keyword evidence="2" id="KW-0067">ATP-binding</keyword>
<reference evidence="5 6" key="1">
    <citation type="submission" date="2021-03" db="EMBL/GenBank/DDBJ databases">
        <title>Sequencing the genomes of 1000 actinobacteria strains.</title>
        <authorList>
            <person name="Klenk H.-P."/>
        </authorList>
    </citation>
    <scope>NUCLEOTIDE SEQUENCE [LARGE SCALE GENOMIC DNA]</scope>
    <source>
        <strain evidence="5 6">DSM 45256</strain>
    </source>
</reference>
<dbReference type="PRINTS" id="PR00038">
    <property type="entry name" value="HTHLUXR"/>
</dbReference>
<dbReference type="InterPro" id="IPR011990">
    <property type="entry name" value="TPR-like_helical_dom_sf"/>
</dbReference>
<evidence type="ECO:0000313" key="6">
    <source>
        <dbReference type="Proteomes" id="UP001519295"/>
    </source>
</evidence>
<dbReference type="PANTHER" id="PTHR16305">
    <property type="entry name" value="TESTICULAR SOLUBLE ADENYLYL CYCLASE"/>
    <property type="match status" value="1"/>
</dbReference>
<dbReference type="Gene3D" id="1.10.10.10">
    <property type="entry name" value="Winged helix-like DNA-binding domain superfamily/Winged helix DNA-binding domain"/>
    <property type="match status" value="1"/>
</dbReference>